<evidence type="ECO:0000313" key="11">
    <source>
        <dbReference type="Proteomes" id="UP000887572"/>
    </source>
</evidence>
<feature type="compositionally biased region" description="Basic residues" evidence="8">
    <location>
        <begin position="543"/>
        <end position="555"/>
    </location>
</feature>
<evidence type="ECO:0000259" key="9">
    <source>
        <dbReference type="Pfam" id="PF00394"/>
    </source>
</evidence>
<dbReference type="PANTHER" id="PTHR11709:SF394">
    <property type="entry name" value="FI03373P-RELATED"/>
    <property type="match status" value="1"/>
</dbReference>
<dbReference type="GO" id="GO:0006826">
    <property type="term" value="P:iron ion transport"/>
    <property type="evidence" value="ECO:0007669"/>
    <property type="project" value="TreeGrafter"/>
</dbReference>
<evidence type="ECO:0000256" key="8">
    <source>
        <dbReference type="SAM" id="MobiDB-lite"/>
    </source>
</evidence>
<dbReference type="GO" id="GO:0009986">
    <property type="term" value="C:cell surface"/>
    <property type="evidence" value="ECO:0007669"/>
    <property type="project" value="InterPro"/>
</dbReference>
<dbReference type="Gene3D" id="2.60.40.420">
    <property type="entry name" value="Cupredoxins - blue copper proteins"/>
    <property type="match status" value="2"/>
</dbReference>
<evidence type="ECO:0000256" key="2">
    <source>
        <dbReference type="ARBA" id="ARBA00010112"/>
    </source>
</evidence>
<dbReference type="AlphaFoldDB" id="A0A914HMH5"/>
<feature type="region of interest" description="Disordered" evidence="8">
    <location>
        <begin position="535"/>
        <end position="585"/>
    </location>
</feature>
<dbReference type="Pfam" id="PF01060">
    <property type="entry name" value="TTR-52"/>
    <property type="match status" value="1"/>
</dbReference>
<name>A0A914HMH5_GLORO</name>
<dbReference type="InterPro" id="IPR038479">
    <property type="entry name" value="Transthyretin-like_sf"/>
</dbReference>
<accession>A0A914HMH5</accession>
<dbReference type="PROSITE" id="PS00080">
    <property type="entry name" value="MULTICOPPER_OXIDASE2"/>
    <property type="match status" value="1"/>
</dbReference>
<dbReference type="WBParaSite" id="Gr19_v10_g2154.t1">
    <property type="protein sequence ID" value="Gr19_v10_g2154.t1"/>
    <property type="gene ID" value="Gr19_v10_g2154"/>
</dbReference>
<dbReference type="InterPro" id="IPR045087">
    <property type="entry name" value="Cu-oxidase_fam"/>
</dbReference>
<proteinExistence type="inferred from homology"/>
<comment type="subcellular location">
    <subcellularLocation>
        <location evidence="1">Secreted</location>
    </subcellularLocation>
</comment>
<keyword evidence="7" id="KW-0186">Copper</keyword>
<keyword evidence="6" id="KW-0560">Oxidoreductase</keyword>
<protein>
    <submittedName>
        <fullName evidence="12">Plastocyanin-like domain-containing protein</fullName>
    </submittedName>
</protein>
<evidence type="ECO:0000256" key="6">
    <source>
        <dbReference type="ARBA" id="ARBA00023002"/>
    </source>
</evidence>
<evidence type="ECO:0000259" key="10">
    <source>
        <dbReference type="Pfam" id="PF07731"/>
    </source>
</evidence>
<feature type="domain" description="Plastocyanin-like" evidence="9">
    <location>
        <begin position="1"/>
        <end position="65"/>
    </location>
</feature>
<dbReference type="Pfam" id="PF07731">
    <property type="entry name" value="Cu-oxidase_2"/>
    <property type="match status" value="1"/>
</dbReference>
<dbReference type="Gene3D" id="2.60.40.3330">
    <property type="match status" value="1"/>
</dbReference>
<dbReference type="GO" id="GO:0005507">
    <property type="term" value="F:copper ion binding"/>
    <property type="evidence" value="ECO:0007669"/>
    <property type="project" value="InterPro"/>
</dbReference>
<sequence>MKQGENVLLRLANGAFEESFYVWIEEHEFWIVAVDGSYVRPIQFDSLLIHPGERYDLLIVAQKNPKLAKIELITPNTDDVDWNHKKCTKESNCAILNCPHIEFISRPLNYTCIAIDQLENAELPLSDDANIFESKNYSENQFSELMLNSMPTFNRWFYKMPKELPFFNQGPLERIATKCDAKKCDRSKEDCHCFHHYEFRLGTIVQITAVTSMNMLHPFHLHGTKFYVMKIGKMEPKYLLNRDVECADKHCIEMKWSNISYYKGNVPLLKKNPILRDTVMIPHMGYVVIRFRATNPGWFFAHCHLLFHHMNGMAFAYKVDVASGVSKIPKPPPNLPKNCGFYDGGERWEHDEDQQQNAMNYFLICLTGLSVLSNLDAFRQQSVGIRGRLMCGNQPLKDTQVKLWNKNTLGSDDQLSSFTTDNQGNFELQGGVGQMTKMNVHFKIYHDCDDGIKPCQRKVNFGVPDHYVERSAQTKKWFEAGTMNMEFKFPDEERTISDFDRFLAIRYFIARAAGQRAKAVGLSAEAERGCVVEDAGVPSGRTKPTKQTKPHKHKQTNTNSNSSHRGPEEEDLKHGQRRDVPGRLSALGDGSALFAGRPGPASSVFGPRLVSICAPPLIVTSSAPFGCRIPTDERLSADL</sequence>
<evidence type="ECO:0000256" key="5">
    <source>
        <dbReference type="ARBA" id="ARBA00022729"/>
    </source>
</evidence>
<dbReference type="InterPro" id="IPR011706">
    <property type="entry name" value="Cu-oxidase_C"/>
</dbReference>
<evidence type="ECO:0000256" key="3">
    <source>
        <dbReference type="ARBA" id="ARBA00022525"/>
    </source>
</evidence>
<dbReference type="Proteomes" id="UP000887572">
    <property type="component" value="Unplaced"/>
</dbReference>
<dbReference type="GO" id="GO:0016491">
    <property type="term" value="F:oxidoreductase activity"/>
    <property type="evidence" value="ECO:0007669"/>
    <property type="project" value="UniProtKB-KW"/>
</dbReference>
<reference evidence="12" key="1">
    <citation type="submission" date="2022-11" db="UniProtKB">
        <authorList>
            <consortium name="WormBaseParasite"/>
        </authorList>
    </citation>
    <scope>IDENTIFICATION</scope>
</reference>
<keyword evidence="4" id="KW-0479">Metal-binding</keyword>
<dbReference type="GO" id="GO:0005576">
    <property type="term" value="C:extracellular region"/>
    <property type="evidence" value="ECO:0007669"/>
    <property type="project" value="UniProtKB-SubCell"/>
</dbReference>
<dbReference type="GO" id="GO:0005886">
    <property type="term" value="C:plasma membrane"/>
    <property type="evidence" value="ECO:0007669"/>
    <property type="project" value="TreeGrafter"/>
</dbReference>
<feature type="compositionally biased region" description="Basic and acidic residues" evidence="8">
    <location>
        <begin position="565"/>
        <end position="581"/>
    </location>
</feature>
<dbReference type="SUPFAM" id="SSF49503">
    <property type="entry name" value="Cupredoxins"/>
    <property type="match status" value="2"/>
</dbReference>
<dbReference type="PANTHER" id="PTHR11709">
    <property type="entry name" value="MULTI-COPPER OXIDASE"/>
    <property type="match status" value="1"/>
</dbReference>
<evidence type="ECO:0000256" key="1">
    <source>
        <dbReference type="ARBA" id="ARBA00004613"/>
    </source>
</evidence>
<dbReference type="InterPro" id="IPR008972">
    <property type="entry name" value="Cupredoxin"/>
</dbReference>
<dbReference type="InterPro" id="IPR001117">
    <property type="entry name" value="Cu-oxidase_2nd"/>
</dbReference>
<dbReference type="Pfam" id="PF00394">
    <property type="entry name" value="Cu-oxidase"/>
    <property type="match status" value="1"/>
</dbReference>
<evidence type="ECO:0000256" key="4">
    <source>
        <dbReference type="ARBA" id="ARBA00022723"/>
    </source>
</evidence>
<dbReference type="InterPro" id="IPR001534">
    <property type="entry name" value="Transthyretin-like"/>
</dbReference>
<evidence type="ECO:0000313" key="12">
    <source>
        <dbReference type="WBParaSite" id="Gr19_v10_g2154.t1"/>
    </source>
</evidence>
<feature type="domain" description="Plastocyanin-like" evidence="10">
    <location>
        <begin position="190"/>
        <end position="321"/>
    </location>
</feature>
<dbReference type="InterPro" id="IPR002355">
    <property type="entry name" value="Cu_oxidase_Cu_BS"/>
</dbReference>
<keyword evidence="11" id="KW-1185">Reference proteome</keyword>
<keyword evidence="3" id="KW-0964">Secreted</keyword>
<evidence type="ECO:0000256" key="7">
    <source>
        <dbReference type="ARBA" id="ARBA00023008"/>
    </source>
</evidence>
<organism evidence="11 12">
    <name type="scientific">Globodera rostochiensis</name>
    <name type="common">Golden nematode worm</name>
    <name type="synonym">Heterodera rostochiensis</name>
    <dbReference type="NCBI Taxonomy" id="31243"/>
    <lineage>
        <taxon>Eukaryota</taxon>
        <taxon>Metazoa</taxon>
        <taxon>Ecdysozoa</taxon>
        <taxon>Nematoda</taxon>
        <taxon>Chromadorea</taxon>
        <taxon>Rhabditida</taxon>
        <taxon>Tylenchina</taxon>
        <taxon>Tylenchomorpha</taxon>
        <taxon>Tylenchoidea</taxon>
        <taxon>Heteroderidae</taxon>
        <taxon>Heteroderinae</taxon>
        <taxon>Globodera</taxon>
    </lineage>
</organism>
<comment type="similarity">
    <text evidence="2">Belongs to the nematode transthyretin-like family.</text>
</comment>
<keyword evidence="5" id="KW-0732">Signal</keyword>